<gene>
    <name evidence="1" type="ORF">KPZU09_59170</name>
</gene>
<dbReference type="EMBL" id="BNFF01000001">
    <property type="protein sequence ID" value="GHK56181.1"/>
    <property type="molecule type" value="Genomic_DNA"/>
</dbReference>
<name>A0A919HWT9_KLEPN</name>
<comment type="caution">
    <text evidence="1">The sequence shown here is derived from an EMBL/GenBank/DDBJ whole genome shotgun (WGS) entry which is preliminary data.</text>
</comment>
<proteinExistence type="predicted"/>
<sequence>MPLDDTQVELILQAAQTVAIGINQRNIIVLADEVFRQRAADRPAPRIIIFICSDPLVPTFD</sequence>
<organism evidence="1 2">
    <name type="scientific">Klebsiella pneumoniae</name>
    <dbReference type="NCBI Taxonomy" id="573"/>
    <lineage>
        <taxon>Bacteria</taxon>
        <taxon>Pseudomonadati</taxon>
        <taxon>Pseudomonadota</taxon>
        <taxon>Gammaproteobacteria</taxon>
        <taxon>Enterobacterales</taxon>
        <taxon>Enterobacteriaceae</taxon>
        <taxon>Klebsiella/Raoultella group</taxon>
        <taxon>Klebsiella</taxon>
        <taxon>Klebsiella pneumoniae complex</taxon>
    </lineage>
</organism>
<evidence type="ECO:0000313" key="2">
    <source>
        <dbReference type="Proteomes" id="UP000655094"/>
    </source>
</evidence>
<dbReference type="Proteomes" id="UP000655094">
    <property type="component" value="Unassembled WGS sequence"/>
</dbReference>
<reference evidence="1" key="1">
    <citation type="submission" date="2020-10" db="EMBL/GenBank/DDBJ databases">
        <title>Genome Sequence of ESBL Producing Zambian Clinical Strains.</title>
        <authorList>
            <person name="Shawa M."/>
            <person name="Furuta Y."/>
            <person name="Simbotwe M."/>
            <person name="Mulenga E."/>
            <person name="Mubanga M."/>
            <person name="Mulenga G."/>
            <person name="Kaile C."/>
            <person name="Zorigt T."/>
            <person name="Hang'ombe B."/>
            <person name="Higashi H."/>
        </authorList>
    </citation>
    <scope>NUCLEOTIDE SEQUENCE</scope>
    <source>
        <strain evidence="1">Zam_UTH_09</strain>
    </source>
</reference>
<evidence type="ECO:0000313" key="1">
    <source>
        <dbReference type="EMBL" id="GHK56181.1"/>
    </source>
</evidence>
<accession>A0A919HWT9</accession>
<dbReference type="AlphaFoldDB" id="A0A919HWT9"/>
<protein>
    <submittedName>
        <fullName evidence="1">Uncharacterized protein</fullName>
    </submittedName>
</protein>